<dbReference type="Proteomes" id="UP000248544">
    <property type="component" value="Unassembled WGS sequence"/>
</dbReference>
<accession>A0A2W2GJD9</accession>
<organism evidence="1 2">
    <name type="scientific">Spongiactinospora gelatinilytica</name>
    <dbReference type="NCBI Taxonomy" id="2666298"/>
    <lineage>
        <taxon>Bacteria</taxon>
        <taxon>Bacillati</taxon>
        <taxon>Actinomycetota</taxon>
        <taxon>Actinomycetes</taxon>
        <taxon>Streptosporangiales</taxon>
        <taxon>Streptosporangiaceae</taxon>
        <taxon>Spongiactinospora</taxon>
    </lineage>
</organism>
<evidence type="ECO:0000313" key="1">
    <source>
        <dbReference type="EMBL" id="PZG48681.1"/>
    </source>
</evidence>
<name>A0A2W2GJD9_9ACTN</name>
<dbReference type="InterPro" id="IPR027417">
    <property type="entry name" value="P-loop_NTPase"/>
</dbReference>
<evidence type="ECO:0008006" key="3">
    <source>
        <dbReference type="Google" id="ProtNLM"/>
    </source>
</evidence>
<reference evidence="1 2" key="1">
    <citation type="submission" date="2018-01" db="EMBL/GenBank/DDBJ databases">
        <title>Draft genome sequence of Sphaerisporangium sp. 7K107.</title>
        <authorList>
            <person name="Sahin N."/>
            <person name="Saygin H."/>
            <person name="Ay H."/>
        </authorList>
    </citation>
    <scope>NUCLEOTIDE SEQUENCE [LARGE SCALE GENOMIC DNA]</scope>
    <source>
        <strain evidence="1 2">7K107</strain>
    </source>
</reference>
<sequence>MLILHDLGAEKVTEWSLEQLYRLVDARVRNRRELVVTTNLPYDERGFADTPLEQRPVRPNLVERYGSRITERLLHGAVVVRVVGESRRKPVPW</sequence>
<dbReference type="Gene3D" id="3.40.50.300">
    <property type="entry name" value="P-loop containing nucleotide triphosphate hydrolases"/>
    <property type="match status" value="1"/>
</dbReference>
<dbReference type="EMBL" id="POUA01000076">
    <property type="protein sequence ID" value="PZG48681.1"/>
    <property type="molecule type" value="Genomic_DNA"/>
</dbReference>
<protein>
    <recommendedName>
        <fullName evidence="3">IstB-like ATP-binding protein domain-containing protein</fullName>
    </recommendedName>
</protein>
<keyword evidence="2" id="KW-1185">Reference proteome</keyword>
<proteinExistence type="predicted"/>
<gene>
    <name evidence="1" type="ORF">C1I98_12485</name>
</gene>
<dbReference type="AlphaFoldDB" id="A0A2W2GJD9"/>
<evidence type="ECO:0000313" key="2">
    <source>
        <dbReference type="Proteomes" id="UP000248544"/>
    </source>
</evidence>
<comment type="caution">
    <text evidence="1">The sequence shown here is derived from an EMBL/GenBank/DDBJ whole genome shotgun (WGS) entry which is preliminary data.</text>
</comment>